<dbReference type="Gene3D" id="1.50.10.10">
    <property type="match status" value="1"/>
</dbReference>
<organism evidence="4 5">
    <name type="scientific">Hydnum rufescens UP504</name>
    <dbReference type="NCBI Taxonomy" id="1448309"/>
    <lineage>
        <taxon>Eukaryota</taxon>
        <taxon>Fungi</taxon>
        <taxon>Dikarya</taxon>
        <taxon>Basidiomycota</taxon>
        <taxon>Agaricomycotina</taxon>
        <taxon>Agaricomycetes</taxon>
        <taxon>Cantharellales</taxon>
        <taxon>Hydnaceae</taxon>
        <taxon>Hydnum</taxon>
    </lineage>
</organism>
<dbReference type="InterPro" id="IPR012341">
    <property type="entry name" value="6hp_glycosidase-like_sf"/>
</dbReference>
<dbReference type="Proteomes" id="UP000886523">
    <property type="component" value="Unassembled WGS sequence"/>
</dbReference>
<gene>
    <name evidence="4" type="ORF">BS47DRAFT_1325036</name>
</gene>
<name>A0A9P6E1A6_9AGAM</name>
<dbReference type="AlphaFoldDB" id="A0A9P6E1A6"/>
<evidence type="ECO:0000256" key="1">
    <source>
        <dbReference type="ARBA" id="ARBA00022801"/>
    </source>
</evidence>
<accession>A0A9P6E1A6</accession>
<dbReference type="PANTHER" id="PTHR36845:SF1">
    <property type="entry name" value="HYDROLASE, PUTATIVE (AFU_ORTHOLOGUE AFUA_7G05090)-RELATED"/>
    <property type="match status" value="1"/>
</dbReference>
<keyword evidence="1 4" id="KW-0378">Hydrolase</keyword>
<feature type="signal peptide" evidence="3">
    <location>
        <begin position="1"/>
        <end position="19"/>
    </location>
</feature>
<dbReference type="GO" id="GO:0000272">
    <property type="term" value="P:polysaccharide catabolic process"/>
    <property type="evidence" value="ECO:0007669"/>
    <property type="project" value="TreeGrafter"/>
</dbReference>
<comment type="caution">
    <text evidence="4">The sequence shown here is derived from an EMBL/GenBank/DDBJ whole genome shotgun (WGS) entry which is preliminary data.</text>
</comment>
<dbReference type="InterPro" id="IPR052369">
    <property type="entry name" value="UG_Glycosaminoglycan_Hydrolase"/>
</dbReference>
<keyword evidence="5" id="KW-1185">Reference proteome</keyword>
<evidence type="ECO:0000313" key="4">
    <source>
        <dbReference type="EMBL" id="KAF9518933.1"/>
    </source>
</evidence>
<sequence>MFSWIVALTLLVSASVVLGLPENLYSPLISSKLAATSATYLGKYPQYTDHASPAQWIWFNPDGWTSGFLPATLYELHTRQSLCPEQSDGIDWLSRARNWSAGLVPLETANHVGHDVGFLSFPFVEELKLNPTNAGAIQAVNAFANDLARRFNPVVGCTRSWDSPDPDFEVIIDNMMNLDVLFVSSQLTGNTTLHDIAVSHADKTRINHFRPDNSTYHVVHYNSVTGAVTSRVTAQGYANNSTWTRGQSWAIYGYANIYHRTGFQRYLDTARGAANLYLSRLPASQFLRWDFDAPAPAPADTSSATIASNGLLLLSQLERSLGMKERLQNNSLCLPSRDLHDFADYGTQILQGTANLAWSPTWQSLLSNGTVNKPAGNYLTGIVYGDYYWIKAGNELIRQGYVACPQLKKP</sequence>
<reference evidence="4" key="1">
    <citation type="journal article" date="2020" name="Nat. Commun.">
        <title>Large-scale genome sequencing of mycorrhizal fungi provides insights into the early evolution of symbiotic traits.</title>
        <authorList>
            <person name="Miyauchi S."/>
            <person name="Kiss E."/>
            <person name="Kuo A."/>
            <person name="Drula E."/>
            <person name="Kohler A."/>
            <person name="Sanchez-Garcia M."/>
            <person name="Morin E."/>
            <person name="Andreopoulos B."/>
            <person name="Barry K.W."/>
            <person name="Bonito G."/>
            <person name="Buee M."/>
            <person name="Carver A."/>
            <person name="Chen C."/>
            <person name="Cichocki N."/>
            <person name="Clum A."/>
            <person name="Culley D."/>
            <person name="Crous P.W."/>
            <person name="Fauchery L."/>
            <person name="Girlanda M."/>
            <person name="Hayes R.D."/>
            <person name="Keri Z."/>
            <person name="LaButti K."/>
            <person name="Lipzen A."/>
            <person name="Lombard V."/>
            <person name="Magnuson J."/>
            <person name="Maillard F."/>
            <person name="Murat C."/>
            <person name="Nolan M."/>
            <person name="Ohm R.A."/>
            <person name="Pangilinan J."/>
            <person name="Pereira M.F."/>
            <person name="Perotto S."/>
            <person name="Peter M."/>
            <person name="Pfister S."/>
            <person name="Riley R."/>
            <person name="Sitrit Y."/>
            <person name="Stielow J.B."/>
            <person name="Szollosi G."/>
            <person name="Zifcakova L."/>
            <person name="Stursova M."/>
            <person name="Spatafora J.W."/>
            <person name="Tedersoo L."/>
            <person name="Vaario L.M."/>
            <person name="Yamada A."/>
            <person name="Yan M."/>
            <person name="Wang P."/>
            <person name="Xu J."/>
            <person name="Bruns T."/>
            <person name="Baldrian P."/>
            <person name="Vilgalys R."/>
            <person name="Dunand C."/>
            <person name="Henrissat B."/>
            <person name="Grigoriev I.V."/>
            <person name="Hibbett D."/>
            <person name="Nagy L.G."/>
            <person name="Martin F.M."/>
        </authorList>
    </citation>
    <scope>NUCLEOTIDE SEQUENCE</scope>
    <source>
        <strain evidence="4">UP504</strain>
    </source>
</reference>
<dbReference type="InterPro" id="IPR008928">
    <property type="entry name" value="6-hairpin_glycosidase_sf"/>
</dbReference>
<keyword evidence="3" id="KW-0732">Signal</keyword>
<dbReference type="PANTHER" id="PTHR36845">
    <property type="entry name" value="HYDROLASE, PUTATIVE (AFU_ORTHOLOGUE AFUA_7G05090)-RELATED"/>
    <property type="match status" value="1"/>
</dbReference>
<dbReference type="OrthoDB" id="2317065at2759"/>
<dbReference type="SUPFAM" id="SSF48208">
    <property type="entry name" value="Six-hairpin glycosidases"/>
    <property type="match status" value="1"/>
</dbReference>
<proteinExistence type="inferred from homology"/>
<evidence type="ECO:0000256" key="3">
    <source>
        <dbReference type="SAM" id="SignalP"/>
    </source>
</evidence>
<evidence type="ECO:0000313" key="5">
    <source>
        <dbReference type="Proteomes" id="UP000886523"/>
    </source>
</evidence>
<feature type="chain" id="PRO_5040289407" evidence="3">
    <location>
        <begin position="20"/>
        <end position="410"/>
    </location>
</feature>
<protein>
    <submittedName>
        <fullName evidence="4">Glycoside hydrolase family 88 protein</fullName>
    </submittedName>
</protein>
<dbReference type="EMBL" id="MU128921">
    <property type="protein sequence ID" value="KAF9518933.1"/>
    <property type="molecule type" value="Genomic_DNA"/>
</dbReference>
<evidence type="ECO:0000256" key="2">
    <source>
        <dbReference type="ARBA" id="ARBA00038358"/>
    </source>
</evidence>
<comment type="similarity">
    <text evidence="2">Belongs to the glycosyl hydrolase 88 family.</text>
</comment>
<dbReference type="GO" id="GO:0052757">
    <property type="term" value="F:chondroitin hydrolase activity"/>
    <property type="evidence" value="ECO:0007669"/>
    <property type="project" value="TreeGrafter"/>
</dbReference>